<dbReference type="Proteomes" id="UP001164693">
    <property type="component" value="Chromosome"/>
</dbReference>
<feature type="binding site" evidence="5">
    <location>
        <position position="154"/>
    </location>
    <ligand>
        <name>phosphoenolpyruvate</name>
        <dbReference type="ChEBI" id="CHEBI:58702"/>
    </ligand>
</feature>
<keyword evidence="1 5" id="KW-0808">Transferase</keyword>
<dbReference type="InterPro" id="IPR029044">
    <property type="entry name" value="Nucleotide-diphossugar_trans"/>
</dbReference>
<accession>A0ABY7K3B8</accession>
<protein>
    <recommendedName>
        <fullName evidence="5">Phosphoenolpyruvate guanylyltransferase</fullName>
        <shortName evidence="5">PEP guanylyltransferase</shortName>
        <ecNumber evidence="5">2.7.7.105</ecNumber>
    </recommendedName>
</protein>
<dbReference type="EMBL" id="CP097463">
    <property type="protein sequence ID" value="WAX57839.1"/>
    <property type="molecule type" value="Genomic_DNA"/>
</dbReference>
<dbReference type="HAMAP" id="MF_02114">
    <property type="entry name" value="CofC"/>
    <property type="match status" value="1"/>
</dbReference>
<dbReference type="EC" id="2.7.7.105" evidence="5"/>
<keyword evidence="4 5" id="KW-0342">GTP-binding</keyword>
<evidence type="ECO:0000256" key="1">
    <source>
        <dbReference type="ARBA" id="ARBA00022679"/>
    </source>
</evidence>
<feature type="binding site" evidence="5">
    <location>
        <position position="135"/>
    </location>
    <ligand>
        <name>phosphoenolpyruvate</name>
        <dbReference type="ChEBI" id="CHEBI:58702"/>
    </ligand>
</feature>
<dbReference type="GO" id="GO:0043814">
    <property type="term" value="F:phospholactate guanylyltransferase activity"/>
    <property type="evidence" value="ECO:0007669"/>
    <property type="project" value="UniProtKB-EC"/>
</dbReference>
<dbReference type="PANTHER" id="PTHR40392:SF1">
    <property type="entry name" value="2-PHOSPHO-L-LACTATE GUANYLYLTRANSFERASE"/>
    <property type="match status" value="1"/>
</dbReference>
<keyword evidence="2 5" id="KW-0548">Nucleotidyltransferase</keyword>
<evidence type="ECO:0000256" key="3">
    <source>
        <dbReference type="ARBA" id="ARBA00022741"/>
    </source>
</evidence>
<keyword evidence="3 5" id="KW-0547">Nucleotide-binding</keyword>
<comment type="pathway">
    <text evidence="5">Cofactor biosynthesis; coenzyme F420 biosynthesis.</text>
</comment>
<evidence type="ECO:0000256" key="4">
    <source>
        <dbReference type="ARBA" id="ARBA00023134"/>
    </source>
</evidence>
<evidence type="ECO:0000313" key="7">
    <source>
        <dbReference type="Proteomes" id="UP001164693"/>
    </source>
</evidence>
<dbReference type="InterPro" id="IPR002835">
    <property type="entry name" value="CofC"/>
</dbReference>
<evidence type="ECO:0000313" key="6">
    <source>
        <dbReference type="EMBL" id="WAX57839.1"/>
    </source>
</evidence>
<organism evidence="6 7">
    <name type="scientific">Jatrophihabitans cynanchi</name>
    <dbReference type="NCBI Taxonomy" id="2944128"/>
    <lineage>
        <taxon>Bacteria</taxon>
        <taxon>Bacillati</taxon>
        <taxon>Actinomycetota</taxon>
        <taxon>Actinomycetes</taxon>
        <taxon>Jatrophihabitantales</taxon>
        <taxon>Jatrophihabitantaceae</taxon>
        <taxon>Jatrophihabitans</taxon>
    </lineage>
</organism>
<name>A0ABY7K3B8_9ACTN</name>
<comment type="similarity">
    <text evidence="5">Belongs to the CofC family.</text>
</comment>
<comment type="catalytic activity">
    <reaction evidence="5">
        <text>phosphoenolpyruvate + GTP + H(+) = enolpyruvoyl-2-diphospho-5'-guanosine + diphosphate</text>
        <dbReference type="Rhea" id="RHEA:30519"/>
        <dbReference type="ChEBI" id="CHEBI:15378"/>
        <dbReference type="ChEBI" id="CHEBI:33019"/>
        <dbReference type="ChEBI" id="CHEBI:37565"/>
        <dbReference type="ChEBI" id="CHEBI:58702"/>
        <dbReference type="ChEBI" id="CHEBI:143701"/>
        <dbReference type="EC" id="2.7.7.105"/>
    </reaction>
</comment>
<evidence type="ECO:0000256" key="2">
    <source>
        <dbReference type="ARBA" id="ARBA00022695"/>
    </source>
</evidence>
<gene>
    <name evidence="6" type="primary">cofC</name>
    <name evidence="5" type="synonym">fbiD</name>
    <name evidence="6" type="ORF">M6B22_03505</name>
</gene>
<sequence>MWWTVLLPAKSLPEAKSRLAGATGDAAAHRELVLAIRADTIAAARAADGVARLVVVVDTAAAAAAAPLAFVQTRPGLNAALAEAAADAAARWPRHGVAALVGDLPALRPEDLAAALAVASASARAFVPDAAGTGTTLLTALPGRALEPAFGAGSAARHRLAAVPIPAGRTLRHDVDTAEDLAGAAELGLGAATAAVLARLSSSPAVHLGPA</sequence>
<dbReference type="Gene3D" id="3.90.550.10">
    <property type="entry name" value="Spore Coat Polysaccharide Biosynthesis Protein SpsA, Chain A"/>
    <property type="match status" value="1"/>
</dbReference>
<dbReference type="PANTHER" id="PTHR40392">
    <property type="entry name" value="2-PHOSPHO-L-LACTATE GUANYLYLTRANSFERASE"/>
    <property type="match status" value="1"/>
</dbReference>
<feature type="binding site" evidence="5">
    <location>
        <position position="151"/>
    </location>
    <ligand>
        <name>phosphoenolpyruvate</name>
        <dbReference type="ChEBI" id="CHEBI:58702"/>
    </ligand>
</feature>
<comment type="function">
    <text evidence="5">Guanylyltransferase that catalyzes the activation of phosphoenolpyruvate (PEP) as enolpyruvoyl-2-diphospho-5'-guanosine, via the condensation of PEP with GTP. It is involved in the biosynthesis of coenzyme F420, a hydride carrier cofactor.</text>
</comment>
<dbReference type="SUPFAM" id="SSF53448">
    <property type="entry name" value="Nucleotide-diphospho-sugar transferases"/>
    <property type="match status" value="1"/>
</dbReference>
<keyword evidence="7" id="KW-1185">Reference proteome</keyword>
<proteinExistence type="inferred from homology"/>
<evidence type="ECO:0000256" key="5">
    <source>
        <dbReference type="HAMAP-Rule" id="MF_02114"/>
    </source>
</evidence>
<dbReference type="NCBIfam" id="TIGR03552">
    <property type="entry name" value="F420_cofC"/>
    <property type="match status" value="1"/>
</dbReference>
<dbReference type="RefSeq" id="WP_269444387.1">
    <property type="nucleotide sequence ID" value="NZ_CP097463.1"/>
</dbReference>
<reference evidence="6" key="1">
    <citation type="submission" date="2022-05" db="EMBL/GenBank/DDBJ databases">
        <title>Jatrophihabitans sp. SB3-54 whole genome sequence.</title>
        <authorList>
            <person name="Suh M.K."/>
            <person name="Eom M.K."/>
            <person name="Kim J.S."/>
            <person name="Kim H.S."/>
            <person name="Do H.E."/>
            <person name="Shin Y.K."/>
            <person name="Lee J.-S."/>
        </authorList>
    </citation>
    <scope>NUCLEOTIDE SEQUENCE</scope>
    <source>
        <strain evidence="6">SB3-54</strain>
    </source>
</reference>